<proteinExistence type="predicted"/>
<gene>
    <name evidence="2" type="ORF">AAFF_G00014400</name>
</gene>
<name>A0AAD7S6F7_9TELE</name>
<feature type="region of interest" description="Disordered" evidence="1">
    <location>
        <begin position="76"/>
        <end position="133"/>
    </location>
</feature>
<reference evidence="2" key="1">
    <citation type="journal article" date="2023" name="Science">
        <title>Genome structures resolve the early diversification of teleost fishes.</title>
        <authorList>
            <person name="Parey E."/>
            <person name="Louis A."/>
            <person name="Montfort J."/>
            <person name="Bouchez O."/>
            <person name="Roques C."/>
            <person name="Iampietro C."/>
            <person name="Lluch J."/>
            <person name="Castinel A."/>
            <person name="Donnadieu C."/>
            <person name="Desvignes T."/>
            <person name="Floi Bucao C."/>
            <person name="Jouanno E."/>
            <person name="Wen M."/>
            <person name="Mejri S."/>
            <person name="Dirks R."/>
            <person name="Jansen H."/>
            <person name="Henkel C."/>
            <person name="Chen W.J."/>
            <person name="Zahm M."/>
            <person name="Cabau C."/>
            <person name="Klopp C."/>
            <person name="Thompson A.W."/>
            <person name="Robinson-Rechavi M."/>
            <person name="Braasch I."/>
            <person name="Lecointre G."/>
            <person name="Bobe J."/>
            <person name="Postlethwait J.H."/>
            <person name="Berthelot C."/>
            <person name="Roest Crollius H."/>
            <person name="Guiguen Y."/>
        </authorList>
    </citation>
    <scope>NUCLEOTIDE SEQUENCE</scope>
    <source>
        <strain evidence="2">NC1722</strain>
    </source>
</reference>
<evidence type="ECO:0000256" key="1">
    <source>
        <dbReference type="SAM" id="MobiDB-lite"/>
    </source>
</evidence>
<feature type="compositionally biased region" description="Basic residues" evidence="1">
    <location>
        <begin position="11"/>
        <end position="25"/>
    </location>
</feature>
<dbReference type="AlphaFoldDB" id="A0AAD7S6F7"/>
<comment type="caution">
    <text evidence="2">The sequence shown here is derived from an EMBL/GenBank/DDBJ whole genome shotgun (WGS) entry which is preliminary data.</text>
</comment>
<dbReference type="EMBL" id="JAINUG010000103">
    <property type="protein sequence ID" value="KAJ8396841.1"/>
    <property type="molecule type" value="Genomic_DNA"/>
</dbReference>
<feature type="compositionally biased region" description="Basic and acidic residues" evidence="1">
    <location>
        <begin position="46"/>
        <end position="57"/>
    </location>
</feature>
<feature type="region of interest" description="Disordered" evidence="1">
    <location>
        <begin position="1"/>
        <end position="26"/>
    </location>
</feature>
<dbReference type="Proteomes" id="UP001221898">
    <property type="component" value="Unassembled WGS sequence"/>
</dbReference>
<sequence length="268" mass="29644">MGSTATDTKKKDVKKKYSKKKRTLRLHMPDLSSFAMPFLEGDDGASIDKDQMHKGEGGCHSASPTKGFFMWGPFSRPSSPMSAPSRSRISPGSPKTIFPYPSHQDSPPKSPRRMSFSGIFRSSSKDSSASTSPVSIKFFSRTKKASRKLHLSITGCDAQVVQGSVSTVSSRSEQQGILRPGFGYSRVEQRLAHWAGRGYETLAAFHLLAAVEGRAALANQIQRKSRRLWRFDYSPRTPRVTNPFREAAAPCECRDRNTSSIHGGRLSR</sequence>
<protein>
    <submittedName>
        <fullName evidence="2">Uncharacterized protein</fullName>
    </submittedName>
</protein>
<accession>A0AAD7S6F7</accession>
<evidence type="ECO:0000313" key="3">
    <source>
        <dbReference type="Proteomes" id="UP001221898"/>
    </source>
</evidence>
<feature type="compositionally biased region" description="Low complexity" evidence="1">
    <location>
        <begin position="76"/>
        <end position="91"/>
    </location>
</feature>
<feature type="region of interest" description="Disordered" evidence="1">
    <location>
        <begin position="42"/>
        <end position="64"/>
    </location>
</feature>
<evidence type="ECO:0000313" key="2">
    <source>
        <dbReference type="EMBL" id="KAJ8396841.1"/>
    </source>
</evidence>
<organism evidence="2 3">
    <name type="scientific">Aldrovandia affinis</name>
    <dbReference type="NCBI Taxonomy" id="143900"/>
    <lineage>
        <taxon>Eukaryota</taxon>
        <taxon>Metazoa</taxon>
        <taxon>Chordata</taxon>
        <taxon>Craniata</taxon>
        <taxon>Vertebrata</taxon>
        <taxon>Euteleostomi</taxon>
        <taxon>Actinopterygii</taxon>
        <taxon>Neopterygii</taxon>
        <taxon>Teleostei</taxon>
        <taxon>Notacanthiformes</taxon>
        <taxon>Halosauridae</taxon>
        <taxon>Aldrovandia</taxon>
    </lineage>
</organism>
<keyword evidence="3" id="KW-1185">Reference proteome</keyword>